<keyword evidence="2" id="KW-1185">Reference proteome</keyword>
<organism evidence="1 2">
    <name type="scientific">Thomasclavelia cocleata</name>
    <dbReference type="NCBI Taxonomy" id="69824"/>
    <lineage>
        <taxon>Bacteria</taxon>
        <taxon>Bacillati</taxon>
        <taxon>Bacillota</taxon>
        <taxon>Erysipelotrichia</taxon>
        <taxon>Erysipelotrichales</taxon>
        <taxon>Coprobacillaceae</taxon>
        <taxon>Thomasclavelia</taxon>
    </lineage>
</organism>
<dbReference type="RefSeq" id="WP_092354383.1">
    <property type="nucleotide sequence ID" value="NZ_FOIN01000020.1"/>
</dbReference>
<name>A0A1I0FKS2_9FIRM</name>
<reference evidence="2" key="1">
    <citation type="submission" date="2016-10" db="EMBL/GenBank/DDBJ databases">
        <authorList>
            <person name="Varghese N."/>
            <person name="Submissions S."/>
        </authorList>
    </citation>
    <scope>NUCLEOTIDE SEQUENCE [LARGE SCALE GENOMIC DNA]</scope>
    <source>
        <strain evidence="2">DSM 1551</strain>
    </source>
</reference>
<evidence type="ECO:0000313" key="1">
    <source>
        <dbReference type="EMBL" id="SET58870.1"/>
    </source>
</evidence>
<evidence type="ECO:0000313" key="2">
    <source>
        <dbReference type="Proteomes" id="UP000198558"/>
    </source>
</evidence>
<dbReference type="AlphaFoldDB" id="A0A1I0FKS2"/>
<proteinExistence type="predicted"/>
<dbReference type="EMBL" id="FOIN01000020">
    <property type="protein sequence ID" value="SET58870.1"/>
    <property type="molecule type" value="Genomic_DNA"/>
</dbReference>
<accession>A0A1I0FKS2</accession>
<dbReference type="Proteomes" id="UP000198558">
    <property type="component" value="Unassembled WGS sequence"/>
</dbReference>
<protein>
    <submittedName>
        <fullName evidence="1">Uncharacterized protein</fullName>
    </submittedName>
</protein>
<gene>
    <name evidence="1" type="ORF">SAMN04489758_12029</name>
</gene>
<dbReference type="OrthoDB" id="1643648at2"/>
<sequence>MNKEQILTFLNNDFVTNGVIYFNDNIPSQIGNAIYLYGDSDILELVAFIDNSKELDGSKGMIITTNKVYFQFDIKGCFKYDNITKLELENSKSLAYITTDICKYCFDNSFINKNKFIELLAAITDLDVKMILTSHEKVAYYIPIILEDIINDEYEDIILTNQDQQKIKDFYHDLELIKKLDPENQLLELELLCNQALDFFNALDLDSEEIDVLLELQKEFNDKNKQDEQMFEGAEKYYDDMIHRYQEGNPDTLNLIKGMMKALGINEEELKGKSPAELNQYIEDLCTKFGVSKSQIEKLSKKFNL</sequence>
<dbReference type="GeneID" id="78288666"/>